<evidence type="ECO:0000256" key="8">
    <source>
        <dbReference type="SAM" id="SignalP"/>
    </source>
</evidence>
<accession>A0A1S8D9D9</accession>
<feature type="signal peptide" evidence="8">
    <location>
        <begin position="1"/>
        <end position="32"/>
    </location>
</feature>
<evidence type="ECO:0000256" key="5">
    <source>
        <dbReference type="ARBA" id="ARBA00022729"/>
    </source>
</evidence>
<dbReference type="Pfam" id="PF03349">
    <property type="entry name" value="Toluene_X"/>
    <property type="match status" value="1"/>
</dbReference>
<evidence type="ECO:0000256" key="1">
    <source>
        <dbReference type="ARBA" id="ARBA00004571"/>
    </source>
</evidence>
<comment type="similarity">
    <text evidence="2">Belongs to the OmpP1/FadL family.</text>
</comment>
<dbReference type="InterPro" id="IPR005017">
    <property type="entry name" value="OMPP1/FadL/TodX"/>
</dbReference>
<dbReference type="GeneID" id="99632331"/>
<gene>
    <name evidence="9" type="ORF">APZ41_001995</name>
    <name evidence="10" type="ORF">NCTC13291_01280</name>
</gene>
<evidence type="ECO:0000313" key="10">
    <source>
        <dbReference type="EMBL" id="SUE39422.1"/>
    </source>
</evidence>
<name>A0A1S8D9D9_9PROT</name>
<dbReference type="Proteomes" id="UP000254919">
    <property type="component" value="Unassembled WGS sequence"/>
</dbReference>
<evidence type="ECO:0000313" key="9">
    <source>
        <dbReference type="EMBL" id="ONH84982.1"/>
    </source>
</evidence>
<dbReference type="Gene3D" id="2.40.160.60">
    <property type="entry name" value="Outer membrane protein transport protein (OMPP1/FadL/TodX)"/>
    <property type="match status" value="1"/>
</dbReference>
<keyword evidence="5 8" id="KW-0732">Signal</keyword>
<organism evidence="9 11">
    <name type="scientific">Roseomonas mucosa</name>
    <dbReference type="NCBI Taxonomy" id="207340"/>
    <lineage>
        <taxon>Bacteria</taxon>
        <taxon>Pseudomonadati</taxon>
        <taxon>Pseudomonadota</taxon>
        <taxon>Alphaproteobacteria</taxon>
        <taxon>Acetobacterales</taxon>
        <taxon>Roseomonadaceae</taxon>
        <taxon>Roseomonas</taxon>
    </lineage>
</organism>
<sequence length="453" mass="48087">MGGTARRCCRGLAAGIAAGAAALGWSAAPAHASGYFLRDQSAVGQGSSFAGSTARADDPSMQFFNPASMVRLPGFQTSLVGTYVGPRSEVESSSGRRAAALGGSAILGSTDGDVAQDAFVPATYTTAQIAPDWWLGLSVNSPWGLITKTGAGDVARYHAMTSVLRTFEIAPSVAWKATPEFSLGAALIVQHMSARLSNAVDFGSIGAAAGLGRLGLRPGSADGIGSVKGDDYSLGWQVGALWEPHPGTRLGANFRSAIFQNLDGSWLSFENVPAALANSFRATRASTKVTTPESVTLGLSQALGNRWTLLSDVSWTNWSRFQELRIKADGRADTVTAENWRDTIFASVGAEYQVNDKLRLRTGFAYDQTPVKTAYRTPRLPDTDRYWLSVGASYKVTERMEISAGYSHIFARDGIVSLSSGSNPGSSDFLRGNLEQRYNNAVDVFALQARIAL</sequence>
<dbReference type="Proteomes" id="UP000054844">
    <property type="component" value="Unassembled WGS sequence"/>
</dbReference>
<keyword evidence="6" id="KW-0472">Membrane</keyword>
<evidence type="ECO:0000256" key="3">
    <source>
        <dbReference type="ARBA" id="ARBA00022452"/>
    </source>
</evidence>
<dbReference type="GO" id="GO:0015483">
    <property type="term" value="F:long-chain fatty acid transporting porin activity"/>
    <property type="evidence" value="ECO:0007669"/>
    <property type="project" value="TreeGrafter"/>
</dbReference>
<evidence type="ECO:0000256" key="2">
    <source>
        <dbReference type="ARBA" id="ARBA00008163"/>
    </source>
</evidence>
<protein>
    <submittedName>
        <fullName evidence="10">Outer membrane protein NMB0088</fullName>
    </submittedName>
</protein>
<evidence type="ECO:0000256" key="4">
    <source>
        <dbReference type="ARBA" id="ARBA00022692"/>
    </source>
</evidence>
<dbReference type="SUPFAM" id="SSF56935">
    <property type="entry name" value="Porins"/>
    <property type="match status" value="1"/>
</dbReference>
<dbReference type="AlphaFoldDB" id="A0A1S8D9D9"/>
<reference evidence="9 11" key="1">
    <citation type="submission" date="2016-12" db="EMBL/GenBank/DDBJ databases">
        <title>Draft genome sequence of Roseomonas mucosa strain AU37, isolated from a peripheral intravenous catheter.</title>
        <authorList>
            <person name="Choudhury M.A."/>
            <person name="Sidjabat H.E."/>
            <person name="Wailan A.M."/>
            <person name="Zhang L."/>
            <person name="Marsh N.M."/>
            <person name="Rickard C.M."/>
            <person name="Davies M."/>
            <person name="Mcmillan D.J."/>
        </authorList>
    </citation>
    <scope>NUCLEOTIDE SEQUENCE [LARGE SCALE GENOMIC DNA]</scope>
    <source>
        <strain evidence="9 11">SAVE376</strain>
    </source>
</reference>
<keyword evidence="7" id="KW-0998">Cell outer membrane</keyword>
<feature type="chain" id="PRO_5044062709" evidence="8">
    <location>
        <begin position="33"/>
        <end position="453"/>
    </location>
</feature>
<keyword evidence="11" id="KW-1185">Reference proteome</keyword>
<proteinExistence type="inferred from homology"/>
<evidence type="ECO:0000313" key="11">
    <source>
        <dbReference type="Proteomes" id="UP000054844"/>
    </source>
</evidence>
<evidence type="ECO:0000256" key="7">
    <source>
        <dbReference type="ARBA" id="ARBA00023237"/>
    </source>
</evidence>
<keyword evidence="3" id="KW-1134">Transmembrane beta strand</keyword>
<keyword evidence="4" id="KW-0812">Transmembrane</keyword>
<dbReference type="EMBL" id="UGVN01000001">
    <property type="protein sequence ID" value="SUE39422.1"/>
    <property type="molecule type" value="Genomic_DNA"/>
</dbReference>
<dbReference type="STRING" id="207340.APZ41_001995"/>
<dbReference type="PANTHER" id="PTHR35093">
    <property type="entry name" value="OUTER MEMBRANE PROTEIN NMB0088-RELATED"/>
    <property type="match status" value="1"/>
</dbReference>
<dbReference type="GO" id="GO:0009279">
    <property type="term" value="C:cell outer membrane"/>
    <property type="evidence" value="ECO:0007669"/>
    <property type="project" value="UniProtKB-SubCell"/>
</dbReference>
<evidence type="ECO:0000256" key="6">
    <source>
        <dbReference type="ARBA" id="ARBA00023136"/>
    </source>
</evidence>
<dbReference type="PANTHER" id="PTHR35093:SF3">
    <property type="entry name" value="LONG-CHAIN FATTY ACID TRANSPORT PROTEIN"/>
    <property type="match status" value="1"/>
</dbReference>
<dbReference type="EMBL" id="LLWF02000002">
    <property type="protein sequence ID" value="ONH84982.1"/>
    <property type="molecule type" value="Genomic_DNA"/>
</dbReference>
<reference evidence="10 12" key="2">
    <citation type="submission" date="2018-06" db="EMBL/GenBank/DDBJ databases">
        <authorList>
            <consortium name="Pathogen Informatics"/>
            <person name="Doyle S."/>
        </authorList>
    </citation>
    <scope>NUCLEOTIDE SEQUENCE [LARGE SCALE GENOMIC DNA]</scope>
    <source>
        <strain evidence="10 12">NCTC13291</strain>
    </source>
</reference>
<evidence type="ECO:0000313" key="12">
    <source>
        <dbReference type="Proteomes" id="UP000254919"/>
    </source>
</evidence>
<dbReference type="RefSeq" id="WP_051004970.1">
    <property type="nucleotide sequence ID" value="NZ_AP031462.1"/>
</dbReference>
<comment type="subcellular location">
    <subcellularLocation>
        <location evidence="1">Cell outer membrane</location>
        <topology evidence="1">Multi-pass membrane protein</topology>
    </subcellularLocation>
</comment>